<evidence type="ECO:0008006" key="11">
    <source>
        <dbReference type="Google" id="ProtNLM"/>
    </source>
</evidence>
<comment type="subcellular location">
    <subcellularLocation>
        <location evidence="1">Endoplasmic reticulum membrane</location>
        <topology evidence="1">Multi-pass membrane protein</topology>
    </subcellularLocation>
</comment>
<keyword evidence="5" id="KW-0443">Lipid metabolism</keyword>
<evidence type="ECO:0000256" key="5">
    <source>
        <dbReference type="ARBA" id="ARBA00023098"/>
    </source>
</evidence>
<evidence type="ECO:0000256" key="1">
    <source>
        <dbReference type="ARBA" id="ARBA00004477"/>
    </source>
</evidence>
<dbReference type="PANTHER" id="PTHR21212">
    <property type="entry name" value="BERNARDINELLI-SEIP CONGENITAL LIPODYSTROPHY 2 HOMOLOG BSCL2 PROTEIN"/>
    <property type="match status" value="1"/>
</dbReference>
<evidence type="ECO:0000256" key="6">
    <source>
        <dbReference type="ARBA" id="ARBA00023136"/>
    </source>
</evidence>
<evidence type="ECO:0000256" key="7">
    <source>
        <dbReference type="SAM" id="MobiDB-lite"/>
    </source>
</evidence>
<accession>A0A8H4R6W6</accession>
<dbReference type="PANTHER" id="PTHR21212:SF0">
    <property type="entry name" value="SEIPIN"/>
    <property type="match status" value="1"/>
</dbReference>
<dbReference type="AlphaFoldDB" id="A0A8H4R6W6"/>
<keyword evidence="3" id="KW-0256">Endoplasmic reticulum</keyword>
<keyword evidence="2 8" id="KW-0812">Transmembrane</keyword>
<sequence>MSKPVDHRPSSLATVASAPLRILSYIVPNIFSGIRPYISKLVPLLVCALFVPLIILVSASAGWIVWSNLSTSWEAPLYLQYGDGVPPFALAPLPPLNPQQLYDISVNLLLPNTESNVALGNFMTSLTLTTPANKTLVQVRRPAIAAPPRSFAILPRKMTTRLNIQMLDSFAPGKSKLLAMVEIGRRDGWTTLGSGQGREVSVISASLRGRAIPHGIRGLAIRFPMTASLASSAIFFMILSLTLATCVLPLLLPPQSEGIGLVVKQEQPEGQPHATFERSKSREGRRKRRSRSQRSQDEAAVKLESSLDAEAYTSLPPESSAKGLRRRSSKPAVKTSDDEQ</sequence>
<dbReference type="EMBL" id="JAACJL010000001">
    <property type="protein sequence ID" value="KAF4623245.1"/>
    <property type="molecule type" value="Genomic_DNA"/>
</dbReference>
<evidence type="ECO:0000256" key="3">
    <source>
        <dbReference type="ARBA" id="ARBA00022824"/>
    </source>
</evidence>
<name>A0A8H4R6W6_9AGAR</name>
<dbReference type="CDD" id="cd23995">
    <property type="entry name" value="Seipin_BSCL2_like"/>
    <property type="match status" value="1"/>
</dbReference>
<feature type="region of interest" description="Disordered" evidence="7">
    <location>
        <begin position="264"/>
        <end position="340"/>
    </location>
</feature>
<proteinExistence type="predicted"/>
<dbReference type="InterPro" id="IPR009617">
    <property type="entry name" value="Seipin"/>
</dbReference>
<feature type="compositionally biased region" description="Basic residues" evidence="7">
    <location>
        <begin position="283"/>
        <end position="292"/>
    </location>
</feature>
<gene>
    <name evidence="9" type="ORF">D9613_002116</name>
</gene>
<keyword evidence="10" id="KW-1185">Reference proteome</keyword>
<feature type="transmembrane region" description="Helical" evidence="8">
    <location>
        <begin position="227"/>
        <end position="252"/>
    </location>
</feature>
<evidence type="ECO:0000256" key="4">
    <source>
        <dbReference type="ARBA" id="ARBA00022989"/>
    </source>
</evidence>
<dbReference type="Proteomes" id="UP000521872">
    <property type="component" value="Unassembled WGS sequence"/>
</dbReference>
<evidence type="ECO:0000313" key="9">
    <source>
        <dbReference type="EMBL" id="KAF4623245.1"/>
    </source>
</evidence>
<reference evidence="9 10" key="1">
    <citation type="submission" date="2019-12" db="EMBL/GenBank/DDBJ databases">
        <authorList>
            <person name="Floudas D."/>
            <person name="Bentzer J."/>
            <person name="Ahren D."/>
            <person name="Johansson T."/>
            <person name="Persson P."/>
            <person name="Tunlid A."/>
        </authorList>
    </citation>
    <scope>NUCLEOTIDE SEQUENCE [LARGE SCALE GENOMIC DNA]</scope>
    <source>
        <strain evidence="9 10">CBS 102.39</strain>
    </source>
</reference>
<dbReference type="GO" id="GO:0006629">
    <property type="term" value="P:lipid metabolic process"/>
    <property type="evidence" value="ECO:0007669"/>
    <property type="project" value="UniProtKB-KW"/>
</dbReference>
<comment type="caution">
    <text evidence="9">The sequence shown here is derived from an EMBL/GenBank/DDBJ whole genome shotgun (WGS) entry which is preliminary data.</text>
</comment>
<keyword evidence="4 8" id="KW-1133">Transmembrane helix</keyword>
<evidence type="ECO:0000256" key="2">
    <source>
        <dbReference type="ARBA" id="ARBA00022692"/>
    </source>
</evidence>
<organism evidence="9 10">
    <name type="scientific">Agrocybe pediades</name>
    <dbReference type="NCBI Taxonomy" id="84607"/>
    <lineage>
        <taxon>Eukaryota</taxon>
        <taxon>Fungi</taxon>
        <taxon>Dikarya</taxon>
        <taxon>Basidiomycota</taxon>
        <taxon>Agaricomycotina</taxon>
        <taxon>Agaricomycetes</taxon>
        <taxon>Agaricomycetidae</taxon>
        <taxon>Agaricales</taxon>
        <taxon>Agaricineae</taxon>
        <taxon>Strophariaceae</taxon>
        <taxon>Agrocybe</taxon>
    </lineage>
</organism>
<dbReference type="GO" id="GO:0140042">
    <property type="term" value="P:lipid droplet formation"/>
    <property type="evidence" value="ECO:0007669"/>
    <property type="project" value="UniProtKB-ARBA"/>
</dbReference>
<dbReference type="Pfam" id="PF06775">
    <property type="entry name" value="Seipin"/>
    <property type="match status" value="1"/>
</dbReference>
<dbReference type="GO" id="GO:0005789">
    <property type="term" value="C:endoplasmic reticulum membrane"/>
    <property type="evidence" value="ECO:0007669"/>
    <property type="project" value="UniProtKB-SubCell"/>
</dbReference>
<protein>
    <recommendedName>
        <fullName evidence="11">Seipin</fullName>
    </recommendedName>
</protein>
<evidence type="ECO:0000256" key="8">
    <source>
        <dbReference type="SAM" id="Phobius"/>
    </source>
</evidence>
<feature type="transmembrane region" description="Helical" evidence="8">
    <location>
        <begin position="12"/>
        <end position="31"/>
    </location>
</feature>
<evidence type="ECO:0000313" key="10">
    <source>
        <dbReference type="Proteomes" id="UP000521872"/>
    </source>
</evidence>
<feature type="transmembrane region" description="Helical" evidence="8">
    <location>
        <begin position="43"/>
        <end position="66"/>
    </location>
</feature>
<keyword evidence="6 8" id="KW-0472">Membrane</keyword>